<dbReference type="EMBL" id="CM046123">
    <property type="protein sequence ID" value="KAI8439338.1"/>
    <property type="molecule type" value="Genomic_DNA"/>
</dbReference>
<proteinExistence type="predicted"/>
<protein>
    <submittedName>
        <fullName evidence="1">Uncharacterized protein</fullName>
    </submittedName>
</protein>
<evidence type="ECO:0000313" key="2">
    <source>
        <dbReference type="Proteomes" id="UP001064048"/>
    </source>
</evidence>
<accession>A0ACC0KS45</accession>
<keyword evidence="2" id="KW-1185">Reference proteome</keyword>
<organism evidence="1 2">
    <name type="scientific">Choristoneura fumiferana</name>
    <name type="common">Spruce budworm moth</name>
    <name type="synonym">Archips fumiferana</name>
    <dbReference type="NCBI Taxonomy" id="7141"/>
    <lineage>
        <taxon>Eukaryota</taxon>
        <taxon>Metazoa</taxon>
        <taxon>Ecdysozoa</taxon>
        <taxon>Arthropoda</taxon>
        <taxon>Hexapoda</taxon>
        <taxon>Insecta</taxon>
        <taxon>Pterygota</taxon>
        <taxon>Neoptera</taxon>
        <taxon>Endopterygota</taxon>
        <taxon>Lepidoptera</taxon>
        <taxon>Glossata</taxon>
        <taxon>Ditrysia</taxon>
        <taxon>Tortricoidea</taxon>
        <taxon>Tortricidae</taxon>
        <taxon>Tortricinae</taxon>
        <taxon>Choristoneura</taxon>
    </lineage>
</organism>
<gene>
    <name evidence="1" type="ORF">MSG28_013162</name>
</gene>
<name>A0ACC0KS45_CHOFU</name>
<evidence type="ECO:0000313" key="1">
    <source>
        <dbReference type="EMBL" id="KAI8439338.1"/>
    </source>
</evidence>
<reference evidence="1 2" key="1">
    <citation type="journal article" date="2022" name="Genome Biol. Evol.">
        <title>The Spruce Budworm Genome: Reconstructing the Evolutionary History of Antifreeze Proteins.</title>
        <authorList>
            <person name="Beliveau C."/>
            <person name="Gagne P."/>
            <person name="Picq S."/>
            <person name="Vernygora O."/>
            <person name="Keeling C.I."/>
            <person name="Pinkney K."/>
            <person name="Doucet D."/>
            <person name="Wen F."/>
            <person name="Johnston J.S."/>
            <person name="Maaroufi H."/>
            <person name="Boyle B."/>
            <person name="Laroche J."/>
            <person name="Dewar K."/>
            <person name="Juretic N."/>
            <person name="Blackburn G."/>
            <person name="Nisole A."/>
            <person name="Brunet B."/>
            <person name="Brandao M."/>
            <person name="Lumley L."/>
            <person name="Duan J."/>
            <person name="Quan G."/>
            <person name="Lucarotti C.J."/>
            <person name="Roe A.D."/>
            <person name="Sperling F.A.H."/>
            <person name="Levesque R.C."/>
            <person name="Cusson M."/>
        </authorList>
    </citation>
    <scope>NUCLEOTIDE SEQUENCE [LARGE SCALE GENOMIC DNA]</scope>
    <source>
        <strain evidence="1">Glfc:IPQL:Cfum</strain>
    </source>
</reference>
<comment type="caution">
    <text evidence="1">The sequence shown here is derived from an EMBL/GenBank/DDBJ whole genome shotgun (WGS) entry which is preliminary data.</text>
</comment>
<sequence>MIQTNRWTGGTDEEYSTQHFGFGSQRVKIALRQMVEEKIRTGVTDMESYLLNSLDLNEEDKAAVRRSSKKLIRLYCERAEPSLEVVDSELEKMLKVPANVLLPADEVHEKELTDAEYDNLKQEVTALRNRVERAALMEALLTAEDKDISSMETVYDTAKQHMELQDMIHKNMDKNDLKTIQNGAELLCAQIPLKDDEFFDELP</sequence>
<dbReference type="Proteomes" id="UP001064048">
    <property type="component" value="Chromosome 23"/>
</dbReference>